<keyword evidence="4 7" id="KW-0472">Membrane</keyword>
<evidence type="ECO:0000256" key="2">
    <source>
        <dbReference type="ARBA" id="ARBA00006929"/>
    </source>
</evidence>
<dbReference type="GO" id="GO:0071973">
    <property type="term" value="P:bacterial-type flagellum-dependent cell motility"/>
    <property type="evidence" value="ECO:0007669"/>
    <property type="project" value="InterPro"/>
</dbReference>
<accession>A0A8J6NWG1</accession>
<dbReference type="PROSITE" id="PS51257">
    <property type="entry name" value="PROKAR_LIPOPROTEIN"/>
    <property type="match status" value="1"/>
</dbReference>
<keyword evidence="6 7" id="KW-0998">Cell outer membrane</keyword>
<comment type="subcellular location">
    <subcellularLocation>
        <location evidence="7">Cell outer membrane</location>
        <topology evidence="7">Lipid-anchor</topology>
    </subcellularLocation>
    <subcellularLocation>
        <location evidence="7">Bacterial flagellum basal body</location>
    </subcellularLocation>
</comment>
<evidence type="ECO:0000256" key="1">
    <source>
        <dbReference type="ARBA" id="ARBA00002591"/>
    </source>
</evidence>
<reference evidence="8 9" key="1">
    <citation type="submission" date="2020-08" db="EMBL/GenBank/DDBJ databases">
        <title>Bridging the membrane lipid divide: bacteria of the FCB group superphylum have the potential to synthesize archaeal ether lipids.</title>
        <authorList>
            <person name="Villanueva L."/>
            <person name="Von Meijenfeldt F.A.B."/>
            <person name="Westbye A.B."/>
            <person name="Yadav S."/>
            <person name="Hopmans E.C."/>
            <person name="Dutilh B.E."/>
            <person name="Sinninghe Damste J.S."/>
        </authorList>
    </citation>
    <scope>NUCLEOTIDE SEQUENCE [LARGE SCALE GENOMIC DNA]</scope>
    <source>
        <strain evidence="8">NIOZ-UU30</strain>
    </source>
</reference>
<dbReference type="GO" id="GO:0009427">
    <property type="term" value="C:bacterial-type flagellum basal body, distal rod, L ring"/>
    <property type="evidence" value="ECO:0007669"/>
    <property type="project" value="InterPro"/>
</dbReference>
<keyword evidence="7" id="KW-0449">Lipoprotein</keyword>
<dbReference type="AlphaFoldDB" id="A0A8J6NWG1"/>
<evidence type="ECO:0000256" key="6">
    <source>
        <dbReference type="ARBA" id="ARBA00023237"/>
    </source>
</evidence>
<dbReference type="HAMAP" id="MF_00415">
    <property type="entry name" value="FlgH"/>
    <property type="match status" value="1"/>
</dbReference>
<evidence type="ECO:0000256" key="7">
    <source>
        <dbReference type="HAMAP-Rule" id="MF_00415"/>
    </source>
</evidence>
<comment type="subunit">
    <text evidence="7">The basal body constitutes a major portion of the flagellar organelle and consists of four rings (L,P,S, and M) mounted on a central rod.</text>
</comment>
<gene>
    <name evidence="7" type="primary">flgH</name>
    <name evidence="8" type="ORF">H8E23_08595</name>
</gene>
<dbReference type="PRINTS" id="PR01008">
    <property type="entry name" value="FLGLRINGFLGH"/>
</dbReference>
<dbReference type="GO" id="GO:0009279">
    <property type="term" value="C:cell outer membrane"/>
    <property type="evidence" value="ECO:0007669"/>
    <property type="project" value="UniProtKB-SubCell"/>
</dbReference>
<dbReference type="Proteomes" id="UP000603434">
    <property type="component" value="Unassembled WGS sequence"/>
</dbReference>
<name>A0A8J6NWG1_9BACT</name>
<evidence type="ECO:0000256" key="3">
    <source>
        <dbReference type="ARBA" id="ARBA00022729"/>
    </source>
</evidence>
<evidence type="ECO:0000256" key="5">
    <source>
        <dbReference type="ARBA" id="ARBA00023143"/>
    </source>
</evidence>
<dbReference type="InterPro" id="IPR000527">
    <property type="entry name" value="Flag_Lring"/>
</dbReference>
<dbReference type="EMBL" id="JACNJH010000134">
    <property type="protein sequence ID" value="MBC8361441.1"/>
    <property type="molecule type" value="Genomic_DNA"/>
</dbReference>
<protein>
    <recommendedName>
        <fullName evidence="7">Flagellar L-ring protein</fullName>
    </recommendedName>
    <alternativeName>
        <fullName evidence="7">Basal body L-ring protein</fullName>
    </alternativeName>
</protein>
<dbReference type="GO" id="GO:0003774">
    <property type="term" value="F:cytoskeletal motor activity"/>
    <property type="evidence" value="ECO:0007669"/>
    <property type="project" value="InterPro"/>
</dbReference>
<keyword evidence="3 7" id="KW-0732">Signal</keyword>
<organism evidence="8 9">
    <name type="scientific">Candidatus Desulfatibia profunda</name>
    <dbReference type="NCBI Taxonomy" id="2841695"/>
    <lineage>
        <taxon>Bacteria</taxon>
        <taxon>Pseudomonadati</taxon>
        <taxon>Thermodesulfobacteriota</taxon>
        <taxon>Desulfobacteria</taxon>
        <taxon>Desulfobacterales</taxon>
        <taxon>Desulfobacterales incertae sedis</taxon>
        <taxon>Candidatus Desulfatibia</taxon>
    </lineage>
</organism>
<dbReference type="PANTHER" id="PTHR34933:SF1">
    <property type="entry name" value="FLAGELLAR L-RING PROTEIN"/>
    <property type="match status" value="1"/>
</dbReference>
<keyword evidence="8" id="KW-0282">Flagellum</keyword>
<comment type="similarity">
    <text evidence="2 7">Belongs to the FlgH family.</text>
</comment>
<keyword evidence="8" id="KW-0969">Cilium</keyword>
<evidence type="ECO:0000313" key="8">
    <source>
        <dbReference type="EMBL" id="MBC8361441.1"/>
    </source>
</evidence>
<sequence>MAARKYLLLVIAVIFLTGCAGLPKNTSGPVGVNKPPEPEFPEIVAPRTAEGSLWSDVSGVDLFQDRSARNVGDIVTVRVVEDPEAKLNANTKTSRTSSVDAGKLKFLGYMKALAEKNSRLAQDPGKDDLILASLGMKFDGQGSSDRDGHVKAYIAAVVEKVFPNGNLYINGKREIKVNNETQYLTFSGIIRPEDISSTNEISSTYVASAKITYAGQGPVADKQKPGWLGRVVDYVWPF</sequence>
<dbReference type="PANTHER" id="PTHR34933">
    <property type="entry name" value="FLAGELLAR L-RING PROTEIN"/>
    <property type="match status" value="1"/>
</dbReference>
<evidence type="ECO:0000313" key="9">
    <source>
        <dbReference type="Proteomes" id="UP000603434"/>
    </source>
</evidence>
<proteinExistence type="inferred from homology"/>
<comment type="function">
    <text evidence="1 7">Assembles around the rod to form the L-ring and probably protects the motor/basal body from shearing forces during rotation.</text>
</comment>
<keyword evidence="5 7" id="KW-0975">Bacterial flagellum</keyword>
<keyword evidence="8" id="KW-0966">Cell projection</keyword>
<dbReference type="Pfam" id="PF02107">
    <property type="entry name" value="FlgH"/>
    <property type="match status" value="1"/>
</dbReference>
<comment type="caution">
    <text evidence="8">The sequence shown here is derived from an EMBL/GenBank/DDBJ whole genome shotgun (WGS) entry which is preliminary data.</text>
</comment>
<evidence type="ECO:0000256" key="4">
    <source>
        <dbReference type="ARBA" id="ARBA00023136"/>
    </source>
</evidence>